<name>A0AAW1VDV3_9CUCU</name>
<dbReference type="EMBL" id="JARQZJ010000125">
    <property type="protein sequence ID" value="KAK9890255.1"/>
    <property type="molecule type" value="Genomic_DNA"/>
</dbReference>
<comment type="PTM">
    <text evidence="9">Carbamylation allows a single lysine to coordinate two divalent metal cations.</text>
</comment>
<dbReference type="AlphaFoldDB" id="A0AAW1VDV3"/>
<keyword evidence="13" id="KW-1185">Reference proteome</keyword>
<comment type="subunit">
    <text evidence="3">Homotetramer.</text>
</comment>
<evidence type="ECO:0000256" key="2">
    <source>
        <dbReference type="ARBA" id="ARBA00008829"/>
    </source>
</evidence>
<protein>
    <recommendedName>
        <fullName evidence="8">dihydropyrimidinase</fullName>
        <ecNumber evidence="8">3.5.2.2</ecNumber>
    </recommendedName>
</protein>
<evidence type="ECO:0000256" key="4">
    <source>
        <dbReference type="ARBA" id="ARBA00022723"/>
    </source>
</evidence>
<reference evidence="12 13" key="1">
    <citation type="submission" date="2023-03" db="EMBL/GenBank/DDBJ databases">
        <title>Genome insight into feeding habits of ladybird beetles.</title>
        <authorList>
            <person name="Li H.-S."/>
            <person name="Huang Y.-H."/>
            <person name="Pang H."/>
        </authorList>
    </citation>
    <scope>NUCLEOTIDE SEQUENCE [LARGE SCALE GENOMIC DNA]</scope>
    <source>
        <strain evidence="12">SYSU_2023b</strain>
        <tissue evidence="12">Whole body</tissue>
    </source>
</reference>
<gene>
    <name evidence="12" type="ORF">WA026_010365</name>
</gene>
<keyword evidence="6" id="KW-0862">Zinc</keyword>
<feature type="region of interest" description="Disordered" evidence="10">
    <location>
        <begin position="403"/>
        <end position="457"/>
    </location>
</feature>
<dbReference type="FunFam" id="3.20.20.140:FF:000001">
    <property type="entry name" value="Dihydropyrimidinase like 3"/>
    <property type="match status" value="1"/>
</dbReference>
<dbReference type="SUPFAM" id="SSF51338">
    <property type="entry name" value="Composite domain of metallo-dependent hydrolases"/>
    <property type="match status" value="1"/>
</dbReference>
<feature type="compositionally biased region" description="Polar residues" evidence="10">
    <location>
        <begin position="406"/>
        <end position="419"/>
    </location>
</feature>
<evidence type="ECO:0000313" key="13">
    <source>
        <dbReference type="Proteomes" id="UP001431783"/>
    </source>
</evidence>
<comment type="catalytic activity">
    <reaction evidence="7">
        <text>5,6-dihydrouracil + H2O = 3-(carbamoylamino)propanoate + H(+)</text>
        <dbReference type="Rhea" id="RHEA:16121"/>
        <dbReference type="ChEBI" id="CHEBI:11892"/>
        <dbReference type="ChEBI" id="CHEBI:15377"/>
        <dbReference type="ChEBI" id="CHEBI:15378"/>
        <dbReference type="ChEBI" id="CHEBI:15901"/>
        <dbReference type="EC" id="3.5.2.2"/>
    </reaction>
</comment>
<evidence type="ECO:0000256" key="10">
    <source>
        <dbReference type="SAM" id="MobiDB-lite"/>
    </source>
</evidence>
<dbReference type="InterPro" id="IPR032466">
    <property type="entry name" value="Metal_Hydrolase"/>
</dbReference>
<evidence type="ECO:0000259" key="11">
    <source>
        <dbReference type="Pfam" id="PF01979"/>
    </source>
</evidence>
<comment type="similarity">
    <text evidence="2">Belongs to the metallo-dependent hydrolases superfamily. Hydantoinase/dihydropyrimidinase family.</text>
</comment>
<dbReference type="InterPro" id="IPR006680">
    <property type="entry name" value="Amidohydro-rel"/>
</dbReference>
<dbReference type="NCBIfam" id="TIGR02033">
    <property type="entry name" value="D-hydantoinase"/>
    <property type="match status" value="1"/>
</dbReference>
<dbReference type="GO" id="GO:0004157">
    <property type="term" value="F:dihydropyrimidinase activity"/>
    <property type="evidence" value="ECO:0007669"/>
    <property type="project" value="UniProtKB-EC"/>
</dbReference>
<dbReference type="Proteomes" id="UP001431783">
    <property type="component" value="Unassembled WGS sequence"/>
</dbReference>
<dbReference type="InterPro" id="IPR011059">
    <property type="entry name" value="Metal-dep_hydrolase_composite"/>
</dbReference>
<evidence type="ECO:0000313" key="12">
    <source>
        <dbReference type="EMBL" id="KAK9890255.1"/>
    </source>
</evidence>
<feature type="domain" description="Amidohydrolase-related" evidence="11">
    <location>
        <begin position="9"/>
        <end position="364"/>
    </location>
</feature>
<evidence type="ECO:0000256" key="8">
    <source>
        <dbReference type="ARBA" id="ARBA00039113"/>
    </source>
</evidence>
<keyword evidence="4" id="KW-0479">Metal-binding</keyword>
<sequence>MGTWTADDYYQGTKAAIAGGTTFIINFAIPEKGKSILEAFYDARQRADSKVCCDYSIHVGITQWNDRIEKEMESLCKEHGINSFKMFMAYSFMLNDAELYSAFEACRKLGALPMVHAENGHIISKNSEKLLAKGITGPEGHELSRPEEVEAEAVNRACVIANQVKAPVYVDHLSSEKSGKIVDERRSIGQIVFGAVTPSSIGVVGNPKNINLISSPPIYSNPENARRLLEYLASDVLQLTGSDHCTFMKDQKEAGKNDFTKIPNGVNGVEDRMSVIWEKGVHTGIIDINRFVAITSTNAAKIFNLYPRKGCIAVGSDADIVIWNPNKTRIISAETHHQAVDFNIFEGMECHGIPEYVIVNGRVVVDDGQLRAVEGYGKFIETPVFAPYVYDLDNADSVKPVKNGNIDGSSMDNQLSTPKKTVHGEQSCPTPTLPESAVSTPSCKGPRPEGQRNIQDSTFSISEELDLERKSCIRVKNPPGGKSSGFW</sequence>
<evidence type="ECO:0000256" key="3">
    <source>
        <dbReference type="ARBA" id="ARBA00011881"/>
    </source>
</evidence>
<organism evidence="12 13">
    <name type="scientific">Henosepilachna vigintioctopunctata</name>
    <dbReference type="NCBI Taxonomy" id="420089"/>
    <lineage>
        <taxon>Eukaryota</taxon>
        <taxon>Metazoa</taxon>
        <taxon>Ecdysozoa</taxon>
        <taxon>Arthropoda</taxon>
        <taxon>Hexapoda</taxon>
        <taxon>Insecta</taxon>
        <taxon>Pterygota</taxon>
        <taxon>Neoptera</taxon>
        <taxon>Endopterygota</taxon>
        <taxon>Coleoptera</taxon>
        <taxon>Polyphaga</taxon>
        <taxon>Cucujiformia</taxon>
        <taxon>Coccinelloidea</taxon>
        <taxon>Coccinellidae</taxon>
        <taxon>Epilachninae</taxon>
        <taxon>Epilachnini</taxon>
        <taxon>Henosepilachna</taxon>
    </lineage>
</organism>
<dbReference type="EC" id="3.5.2.2" evidence="8"/>
<dbReference type="GO" id="GO:0006208">
    <property type="term" value="P:pyrimidine nucleobase catabolic process"/>
    <property type="evidence" value="ECO:0007669"/>
    <property type="project" value="TreeGrafter"/>
</dbReference>
<keyword evidence="5" id="KW-0378">Hydrolase</keyword>
<dbReference type="CDD" id="cd01314">
    <property type="entry name" value="D-HYD"/>
    <property type="match status" value="1"/>
</dbReference>
<proteinExistence type="inferred from homology"/>
<evidence type="ECO:0000256" key="1">
    <source>
        <dbReference type="ARBA" id="ARBA00001947"/>
    </source>
</evidence>
<dbReference type="Pfam" id="PF01979">
    <property type="entry name" value="Amidohydro_1"/>
    <property type="match status" value="1"/>
</dbReference>
<dbReference type="InterPro" id="IPR011778">
    <property type="entry name" value="Hydantoinase/dihydroPyrase"/>
</dbReference>
<dbReference type="PANTHER" id="PTHR11647">
    <property type="entry name" value="HYDRANTOINASE/DIHYDROPYRIMIDINASE FAMILY MEMBER"/>
    <property type="match status" value="1"/>
</dbReference>
<evidence type="ECO:0000256" key="5">
    <source>
        <dbReference type="ARBA" id="ARBA00022801"/>
    </source>
</evidence>
<dbReference type="InterPro" id="IPR050378">
    <property type="entry name" value="Metallo-dep_Hydrolases_sf"/>
</dbReference>
<comment type="caution">
    <text evidence="12">The sequence shown here is derived from an EMBL/GenBank/DDBJ whole genome shotgun (WGS) entry which is preliminary data.</text>
</comment>
<dbReference type="GO" id="GO:0046872">
    <property type="term" value="F:metal ion binding"/>
    <property type="evidence" value="ECO:0007669"/>
    <property type="project" value="UniProtKB-KW"/>
</dbReference>
<dbReference type="PANTHER" id="PTHR11647:SF1">
    <property type="entry name" value="COLLAPSIN RESPONSE MEDIATOR PROTEIN"/>
    <property type="match status" value="1"/>
</dbReference>
<dbReference type="Gene3D" id="3.20.20.140">
    <property type="entry name" value="Metal-dependent hydrolases"/>
    <property type="match status" value="1"/>
</dbReference>
<comment type="cofactor">
    <cofactor evidence="1">
        <name>Zn(2+)</name>
        <dbReference type="ChEBI" id="CHEBI:29105"/>
    </cofactor>
</comment>
<evidence type="ECO:0000256" key="9">
    <source>
        <dbReference type="PIRSR" id="PIRSR611778-50"/>
    </source>
</evidence>
<dbReference type="Gene3D" id="2.30.40.10">
    <property type="entry name" value="Urease, subunit C, domain 1"/>
    <property type="match status" value="1"/>
</dbReference>
<dbReference type="GO" id="GO:0005829">
    <property type="term" value="C:cytosol"/>
    <property type="evidence" value="ECO:0007669"/>
    <property type="project" value="TreeGrafter"/>
</dbReference>
<evidence type="ECO:0000256" key="7">
    <source>
        <dbReference type="ARBA" id="ARBA00036696"/>
    </source>
</evidence>
<accession>A0AAW1VDV3</accession>
<evidence type="ECO:0000256" key="6">
    <source>
        <dbReference type="ARBA" id="ARBA00022833"/>
    </source>
</evidence>
<dbReference type="SUPFAM" id="SSF51556">
    <property type="entry name" value="Metallo-dependent hydrolases"/>
    <property type="match status" value="1"/>
</dbReference>
<feature type="modified residue" description="N6-carboxylysine" evidence="9">
    <location>
        <position position="85"/>
    </location>
</feature>